<sequence length="164" mass="17896">MPAKKSKSLKASISGEESIEPSTLRAASEEGGITPPIKVNLPELPEDERPQPTSTDEIQPIPPDSIGKDNPGPAAPLPGKPAPAQASMNHFHIPANPERLKLKEMKDRLLVRQEKARPTVITNEIIYDLLMDILANQELLAGKLQEKQTVTFQSLSGGLQRVDR</sequence>
<evidence type="ECO:0000256" key="1">
    <source>
        <dbReference type="SAM" id="MobiDB-lite"/>
    </source>
</evidence>
<comment type="caution">
    <text evidence="2">The sequence shown here is derived from an EMBL/GenBank/DDBJ whole genome shotgun (WGS) entry which is preliminary data.</text>
</comment>
<dbReference type="Proteomes" id="UP001589747">
    <property type="component" value="Unassembled WGS sequence"/>
</dbReference>
<feature type="region of interest" description="Disordered" evidence="1">
    <location>
        <begin position="1"/>
        <end position="88"/>
    </location>
</feature>
<accession>A0ABV5KTQ2</accession>
<evidence type="ECO:0000313" key="2">
    <source>
        <dbReference type="EMBL" id="MFB9328615.1"/>
    </source>
</evidence>
<dbReference type="RefSeq" id="WP_377498096.1">
    <property type="nucleotide sequence ID" value="NZ_JBHMDO010000034.1"/>
</dbReference>
<protein>
    <submittedName>
        <fullName evidence="2">Uncharacterized protein</fullName>
    </submittedName>
</protein>
<keyword evidence="3" id="KW-1185">Reference proteome</keyword>
<evidence type="ECO:0000313" key="3">
    <source>
        <dbReference type="Proteomes" id="UP001589747"/>
    </source>
</evidence>
<gene>
    <name evidence="2" type="ORF">ACFFSY_21990</name>
</gene>
<reference evidence="2 3" key="1">
    <citation type="submission" date="2024-09" db="EMBL/GenBank/DDBJ databases">
        <authorList>
            <person name="Sun Q."/>
            <person name="Mori K."/>
        </authorList>
    </citation>
    <scope>NUCLEOTIDE SEQUENCE [LARGE SCALE GENOMIC DNA]</scope>
    <source>
        <strain evidence="2 3">TISTR 2452</strain>
    </source>
</reference>
<proteinExistence type="predicted"/>
<dbReference type="EMBL" id="JBHMDO010000034">
    <property type="protein sequence ID" value="MFB9328615.1"/>
    <property type="molecule type" value="Genomic_DNA"/>
</dbReference>
<organism evidence="2 3">
    <name type="scientific">Paenibacillus aurantiacus</name>
    <dbReference type="NCBI Taxonomy" id="1936118"/>
    <lineage>
        <taxon>Bacteria</taxon>
        <taxon>Bacillati</taxon>
        <taxon>Bacillota</taxon>
        <taxon>Bacilli</taxon>
        <taxon>Bacillales</taxon>
        <taxon>Paenibacillaceae</taxon>
        <taxon>Paenibacillus</taxon>
    </lineage>
</organism>
<name>A0ABV5KTQ2_9BACL</name>